<protein>
    <recommendedName>
        <fullName evidence="3">Rad50/SbcC-type AAA domain-containing protein</fullName>
    </recommendedName>
</protein>
<dbReference type="Proteomes" id="UP000310032">
    <property type="component" value="Unassembled WGS sequence"/>
</dbReference>
<name>A0A4V3RQ36_PARDI</name>
<dbReference type="PANTHER" id="PTHR32182:SF0">
    <property type="entry name" value="DNA REPLICATION AND REPAIR PROTEIN RECF"/>
    <property type="match status" value="1"/>
</dbReference>
<comment type="caution">
    <text evidence="1">The sequence shown here is derived from an EMBL/GenBank/DDBJ whole genome shotgun (WGS) entry which is preliminary data.</text>
</comment>
<gene>
    <name evidence="1" type="ORF">E5342_09340</name>
</gene>
<organism evidence="1 2">
    <name type="scientific">Parabacteroides distasonis</name>
    <dbReference type="NCBI Taxonomy" id="823"/>
    <lineage>
        <taxon>Bacteria</taxon>
        <taxon>Pseudomonadati</taxon>
        <taxon>Bacteroidota</taxon>
        <taxon>Bacteroidia</taxon>
        <taxon>Bacteroidales</taxon>
        <taxon>Tannerellaceae</taxon>
        <taxon>Parabacteroides</taxon>
    </lineage>
</organism>
<dbReference type="SUPFAM" id="SSF52540">
    <property type="entry name" value="P-loop containing nucleoside triphosphate hydrolases"/>
    <property type="match status" value="1"/>
</dbReference>
<dbReference type="GO" id="GO:0006302">
    <property type="term" value="P:double-strand break repair"/>
    <property type="evidence" value="ECO:0007669"/>
    <property type="project" value="TreeGrafter"/>
</dbReference>
<dbReference type="RefSeq" id="WP_135959263.1">
    <property type="nucleotide sequence ID" value="NZ_SRYM01000021.1"/>
</dbReference>
<evidence type="ECO:0008006" key="3">
    <source>
        <dbReference type="Google" id="ProtNLM"/>
    </source>
</evidence>
<evidence type="ECO:0000313" key="2">
    <source>
        <dbReference type="Proteomes" id="UP000310032"/>
    </source>
</evidence>
<evidence type="ECO:0000313" key="1">
    <source>
        <dbReference type="EMBL" id="TGY57890.1"/>
    </source>
</evidence>
<dbReference type="EMBL" id="SRYM01000021">
    <property type="protein sequence ID" value="TGY57890.1"/>
    <property type="molecule type" value="Genomic_DNA"/>
</dbReference>
<dbReference type="Gene3D" id="3.40.50.300">
    <property type="entry name" value="P-loop containing nucleotide triphosphate hydrolases"/>
    <property type="match status" value="2"/>
</dbReference>
<reference evidence="1 2" key="1">
    <citation type="submission" date="2019-04" db="EMBL/GenBank/DDBJ databases">
        <title>Microbes associate with the intestines of laboratory mice.</title>
        <authorList>
            <person name="Navarre W."/>
            <person name="Wong E."/>
            <person name="Huang K."/>
            <person name="Tropini C."/>
            <person name="Ng K."/>
            <person name="Yu B."/>
        </authorList>
    </citation>
    <scope>NUCLEOTIDE SEQUENCE [LARGE SCALE GENOMIC DNA]</scope>
    <source>
        <strain evidence="1 2">NM39_I3</strain>
    </source>
</reference>
<dbReference type="InterPro" id="IPR027417">
    <property type="entry name" value="P-loop_NTPase"/>
</dbReference>
<sequence length="624" mass="72434">MSKINTLTLSNFKFFGKEKVINISGNHLLLYGENGSGKSSLFWGVYTLLEASFKRSVETDKYFQPFGINEESLVNIYATKRTCPITNKEHCDSCIKIETDNNAEYVLSLLDSAICGNTDVQESRKATDFINYQSIFKFQDFKNSETPDLYEVFNYSVLPYVTFPSFPIKGKTLTNAGSMWEEYKKGPGTTINHNGDTIQVYKNSPEYSDFLDFEKHFNDQFVKLIDFINSHASDYVKKLGYNIEFELKYTPPTHIKKDKNYEWTSFHIDLAITSYNNQAVQIKKPQSFLNEAKMSAIAVAIRLAIIDQRIGTAVPDALKVLVLDDLMISLDMSNRDKLMDLLLGDFANRYQILFFTHDLNLYNFVDCKIREHKMSSQWLKKEMYVGEDETTKYEFPIIIDGENDSLSKSKKYYAANDYTTCALYIRKALEEIVTEYLPDEYCKNAEGRFVELNVLWKRLLQYTNSIPEDIKKRFSRSRLTILNPSAHYQKLSYPIYKRELYDAIKLIEDLKTISIKVKILLVDKDCHLKFVHPLHNYSFEFKLKQDMIRGKEENPLCIIDTWQYDGIMLYDFINGNHGTLPVVKETRLNKMIENLMNIPNLGITKDMFLQNTKLDKGTLKDALS</sequence>
<dbReference type="AlphaFoldDB" id="A0A4V3RQ36"/>
<proteinExistence type="predicted"/>
<dbReference type="PANTHER" id="PTHR32182">
    <property type="entry name" value="DNA REPLICATION AND REPAIR PROTEIN RECF"/>
    <property type="match status" value="1"/>
</dbReference>
<accession>A0A4V3RQ36</accession>
<dbReference type="GO" id="GO:0000731">
    <property type="term" value="P:DNA synthesis involved in DNA repair"/>
    <property type="evidence" value="ECO:0007669"/>
    <property type="project" value="TreeGrafter"/>
</dbReference>